<dbReference type="EMBL" id="CP150096">
    <property type="protein sequence ID" value="WZN44580.1"/>
    <property type="molecule type" value="Genomic_DNA"/>
</dbReference>
<evidence type="ECO:0000313" key="2">
    <source>
        <dbReference type="EMBL" id="WZN44580.1"/>
    </source>
</evidence>
<dbReference type="Proteomes" id="UP001449657">
    <property type="component" value="Chromosome"/>
</dbReference>
<dbReference type="Gene3D" id="2.40.128.520">
    <property type="match status" value="1"/>
</dbReference>
<organism evidence="2 3">
    <name type="scientific">Chitinophaga caseinilytica</name>
    <dbReference type="NCBI Taxonomy" id="2267521"/>
    <lineage>
        <taxon>Bacteria</taxon>
        <taxon>Pseudomonadati</taxon>
        <taxon>Bacteroidota</taxon>
        <taxon>Chitinophagia</taxon>
        <taxon>Chitinophagales</taxon>
        <taxon>Chitinophagaceae</taxon>
        <taxon>Chitinophaga</taxon>
    </lineage>
</organism>
<feature type="domain" description="DUF2147" evidence="1">
    <location>
        <begin position="27"/>
        <end position="143"/>
    </location>
</feature>
<dbReference type="RefSeq" id="WP_341839360.1">
    <property type="nucleotide sequence ID" value="NZ_CP149792.1"/>
</dbReference>
<keyword evidence="3" id="KW-1185">Reference proteome</keyword>
<protein>
    <submittedName>
        <fullName evidence="2">DUF2147 domain-containing protein</fullName>
    </submittedName>
</protein>
<evidence type="ECO:0000313" key="3">
    <source>
        <dbReference type="Proteomes" id="UP001449657"/>
    </source>
</evidence>
<gene>
    <name evidence="2" type="ORF">WJU22_16925</name>
</gene>
<dbReference type="PANTHER" id="PTHR36919:SF2">
    <property type="entry name" value="BLL6627 PROTEIN"/>
    <property type="match status" value="1"/>
</dbReference>
<reference evidence="2 3" key="1">
    <citation type="submission" date="2024-03" db="EMBL/GenBank/DDBJ databases">
        <title>Chitinophaga caseinilytica sp. nov., a casein hydrolysing bacterium isolated from forest soil.</title>
        <authorList>
            <person name="Lee D.S."/>
            <person name="Han D.M."/>
            <person name="Baek J.H."/>
            <person name="Choi D.G."/>
            <person name="Jeon J.H."/>
            <person name="Jeon C.O."/>
        </authorList>
    </citation>
    <scope>NUCLEOTIDE SEQUENCE [LARGE SCALE GENOMIC DNA]</scope>
    <source>
        <strain evidence="2 3">KACC 19118</strain>
    </source>
</reference>
<dbReference type="Pfam" id="PF09917">
    <property type="entry name" value="DUF2147"/>
    <property type="match status" value="1"/>
</dbReference>
<sequence length="145" mass="16270">MKALLPAIIFTFTIHTTAKAQADAANGVWLNEEKDAKVQIYKNGDKYFGKLIWMAHPLEADGKTPRRDAKNSNSSLRARPLQGLVILTGFEYDADDQEWEDGKIYDPKSGKTYSSKMKIKGNTLDIRGYVGAPLFGRTTIWTRAE</sequence>
<accession>A0ABZ2YX62</accession>
<name>A0ABZ2YX62_9BACT</name>
<evidence type="ECO:0000259" key="1">
    <source>
        <dbReference type="Pfam" id="PF09917"/>
    </source>
</evidence>
<proteinExistence type="predicted"/>
<dbReference type="InterPro" id="IPR019223">
    <property type="entry name" value="DUF2147"/>
</dbReference>
<dbReference type="PANTHER" id="PTHR36919">
    <property type="entry name" value="BLR1215 PROTEIN"/>
    <property type="match status" value="1"/>
</dbReference>